<feature type="domain" description="HNH" evidence="2">
    <location>
        <begin position="170"/>
        <end position="222"/>
    </location>
</feature>
<keyword evidence="3" id="KW-0540">Nuclease</keyword>
<evidence type="ECO:0000313" key="4">
    <source>
        <dbReference type="Proteomes" id="UP001620295"/>
    </source>
</evidence>
<keyword evidence="3" id="KW-0378">Hydrolase</keyword>
<proteinExistence type="predicted"/>
<evidence type="ECO:0000259" key="2">
    <source>
        <dbReference type="Pfam" id="PF01844"/>
    </source>
</evidence>
<accession>A0ABW8LWV8</accession>
<gene>
    <name evidence="3" type="ORF">ACI2L5_36595</name>
</gene>
<evidence type="ECO:0000313" key="3">
    <source>
        <dbReference type="EMBL" id="MFK4270411.1"/>
    </source>
</evidence>
<evidence type="ECO:0000256" key="1">
    <source>
        <dbReference type="SAM" id="MobiDB-lite"/>
    </source>
</evidence>
<name>A0ABW8LWV8_9ACTN</name>
<reference evidence="3 4" key="1">
    <citation type="submission" date="2024-11" db="EMBL/GenBank/DDBJ databases">
        <title>The Natural Products Discovery Center: Release of the First 8490 Sequenced Strains for Exploring Actinobacteria Biosynthetic Diversity.</title>
        <authorList>
            <person name="Kalkreuter E."/>
            <person name="Kautsar S.A."/>
            <person name="Yang D."/>
            <person name="Bader C.D."/>
            <person name="Teijaro C.N."/>
            <person name="Fluegel L."/>
            <person name="Davis C.M."/>
            <person name="Simpson J.R."/>
            <person name="Lauterbach L."/>
            <person name="Steele A.D."/>
            <person name="Gui C."/>
            <person name="Meng S."/>
            <person name="Li G."/>
            <person name="Viehrig K."/>
            <person name="Ye F."/>
            <person name="Su P."/>
            <person name="Kiefer A.F."/>
            <person name="Nichols A."/>
            <person name="Cepeda A.J."/>
            <person name="Yan W."/>
            <person name="Fan B."/>
            <person name="Jiang Y."/>
            <person name="Adhikari A."/>
            <person name="Zheng C.-J."/>
            <person name="Schuster L."/>
            <person name="Cowan T.M."/>
            <person name="Smanski M.J."/>
            <person name="Chevrette M.G."/>
            <person name="De Carvalho L.P.S."/>
            <person name="Shen B."/>
        </authorList>
    </citation>
    <scope>NUCLEOTIDE SEQUENCE [LARGE SCALE GENOMIC DNA]</scope>
    <source>
        <strain evidence="3 4">NPDC020863</strain>
    </source>
</reference>
<keyword evidence="3" id="KW-0255">Endonuclease</keyword>
<comment type="caution">
    <text evidence="3">The sequence shown here is derived from an EMBL/GenBank/DDBJ whole genome shotgun (WGS) entry which is preliminary data.</text>
</comment>
<dbReference type="RefSeq" id="WP_404748003.1">
    <property type="nucleotide sequence ID" value="NZ_JBJDQH010000013.1"/>
</dbReference>
<dbReference type="GO" id="GO:0004519">
    <property type="term" value="F:endonuclease activity"/>
    <property type="evidence" value="ECO:0007669"/>
    <property type="project" value="UniProtKB-KW"/>
</dbReference>
<dbReference type="Proteomes" id="UP001620295">
    <property type="component" value="Unassembled WGS sequence"/>
</dbReference>
<feature type="region of interest" description="Disordered" evidence="1">
    <location>
        <begin position="56"/>
        <end position="76"/>
    </location>
</feature>
<dbReference type="InterPro" id="IPR002711">
    <property type="entry name" value="HNH"/>
</dbReference>
<dbReference type="Gene3D" id="1.10.30.50">
    <property type="match status" value="1"/>
</dbReference>
<keyword evidence="4" id="KW-1185">Reference proteome</keyword>
<feature type="compositionally biased region" description="Polar residues" evidence="1">
    <location>
        <begin position="56"/>
        <end position="74"/>
    </location>
</feature>
<dbReference type="Pfam" id="PF01844">
    <property type="entry name" value="HNH"/>
    <property type="match status" value="1"/>
</dbReference>
<organism evidence="3 4">
    <name type="scientific">Streptomyces milbemycinicus</name>
    <dbReference type="NCBI Taxonomy" id="476552"/>
    <lineage>
        <taxon>Bacteria</taxon>
        <taxon>Bacillati</taxon>
        <taxon>Actinomycetota</taxon>
        <taxon>Actinomycetes</taxon>
        <taxon>Kitasatosporales</taxon>
        <taxon>Streptomycetaceae</taxon>
        <taxon>Streptomyces</taxon>
    </lineage>
</organism>
<dbReference type="EMBL" id="JBJDQH010000013">
    <property type="protein sequence ID" value="MFK4270411.1"/>
    <property type="molecule type" value="Genomic_DNA"/>
</dbReference>
<dbReference type="InterPro" id="IPR003615">
    <property type="entry name" value="HNH_nuc"/>
</dbReference>
<sequence>MRSPSWIRDELLLACALVVENGWRELRENDTRTHNLSRLLRSLPLHGDAVHNVPSFRSTGSVSRKTTDLATNHPSYMGKPTRCGRLDKEVISDFIAHPAEMINAAKAIMEGVSSGALTRIPEQPDEVAEDGATAPEGRLLARWAISRERDPRLRRRKLERARRLGQSLQCEVCSFHFGRFYGQLGEGYIEVHHVLPLYISGPRETQLDDLALLCSNCHRMCHTNHLGESWRTPAALRSEIGRAAE</sequence>
<dbReference type="CDD" id="cd00085">
    <property type="entry name" value="HNHc"/>
    <property type="match status" value="1"/>
</dbReference>
<protein>
    <submittedName>
        <fullName evidence="3">HNH endonuclease</fullName>
    </submittedName>
</protein>